<dbReference type="OrthoDB" id="9910468at2"/>
<sequence>MKRFWSMLLLAALQVQPALAQGQQQAYVAEVYGQVMTYQEVDGRFRRVGPLPAGIELRQARVSRVSPKGYVLVETAAGPVWLDKLKVKVAGDLTLSDNVRCTSTVSEASDAVTAGVRGVGEGCR</sequence>
<dbReference type="AlphaFoldDB" id="A0A2S7DL54"/>
<feature type="chain" id="PRO_5015701847" evidence="1">
    <location>
        <begin position="21"/>
        <end position="124"/>
    </location>
</feature>
<accession>A0A2S7DL54</accession>
<reference evidence="2 3" key="1">
    <citation type="submission" date="2016-08" db="EMBL/GenBank/DDBJ databases">
        <authorList>
            <person name="Seilhamer J.J."/>
        </authorList>
    </citation>
    <scope>NUCLEOTIDE SEQUENCE [LARGE SCALE GENOMIC DNA]</scope>
    <source>
        <strain evidence="2 3">CFBP4644</strain>
    </source>
</reference>
<evidence type="ECO:0000313" key="2">
    <source>
        <dbReference type="EMBL" id="PPU74510.1"/>
    </source>
</evidence>
<comment type="caution">
    <text evidence="2">The sequence shown here is derived from an EMBL/GenBank/DDBJ whole genome shotgun (WGS) entry which is preliminary data.</text>
</comment>
<evidence type="ECO:0000256" key="1">
    <source>
        <dbReference type="SAM" id="SignalP"/>
    </source>
</evidence>
<feature type="signal peptide" evidence="1">
    <location>
        <begin position="1"/>
        <end position="20"/>
    </location>
</feature>
<protein>
    <submittedName>
        <fullName evidence="2">Uncharacterized protein</fullName>
    </submittedName>
</protein>
<organism evidence="2 3">
    <name type="scientific">Xanthomonas melonis</name>
    <dbReference type="NCBI Taxonomy" id="56456"/>
    <lineage>
        <taxon>Bacteria</taxon>
        <taxon>Pseudomonadati</taxon>
        <taxon>Pseudomonadota</taxon>
        <taxon>Gammaproteobacteria</taxon>
        <taxon>Lysobacterales</taxon>
        <taxon>Lysobacteraceae</taxon>
        <taxon>Xanthomonas</taxon>
    </lineage>
</organism>
<keyword evidence="1" id="KW-0732">Signal</keyword>
<dbReference type="Proteomes" id="UP000239865">
    <property type="component" value="Unassembled WGS sequence"/>
</dbReference>
<name>A0A2S7DL54_9XANT</name>
<evidence type="ECO:0000313" key="3">
    <source>
        <dbReference type="Proteomes" id="UP000239865"/>
    </source>
</evidence>
<proteinExistence type="predicted"/>
<gene>
    <name evidence="2" type="ORF">XmelCFBP4644_00830</name>
</gene>
<dbReference type="EMBL" id="MDEH01000001">
    <property type="protein sequence ID" value="PPU74510.1"/>
    <property type="molecule type" value="Genomic_DNA"/>
</dbReference>
<dbReference type="RefSeq" id="WP_104584417.1">
    <property type="nucleotide sequence ID" value="NZ_JAFFQK010000087.1"/>
</dbReference>